<name>A0A1X7D1T7_9HYPH</name>
<protein>
    <submittedName>
        <fullName evidence="1">Uncharacterized protein</fullName>
    </submittedName>
</protein>
<dbReference type="STRING" id="464029.SAMN02982989_4911"/>
<dbReference type="AlphaFoldDB" id="A0A1X7D1T7"/>
<dbReference type="Proteomes" id="UP000192903">
    <property type="component" value="Unassembled WGS sequence"/>
</dbReference>
<proteinExistence type="predicted"/>
<dbReference type="EMBL" id="FXAF01000002">
    <property type="protein sequence ID" value="SMF07166.1"/>
    <property type="molecule type" value="Genomic_DNA"/>
</dbReference>
<evidence type="ECO:0000313" key="2">
    <source>
        <dbReference type="Proteomes" id="UP000192903"/>
    </source>
</evidence>
<organism evidence="1 2">
    <name type="scientific">Xaviernesmea oryzae</name>
    <dbReference type="NCBI Taxonomy" id="464029"/>
    <lineage>
        <taxon>Bacteria</taxon>
        <taxon>Pseudomonadati</taxon>
        <taxon>Pseudomonadota</taxon>
        <taxon>Alphaproteobacteria</taxon>
        <taxon>Hyphomicrobiales</taxon>
        <taxon>Rhizobiaceae</taxon>
        <taxon>Rhizobium/Agrobacterium group</taxon>
        <taxon>Xaviernesmea</taxon>
    </lineage>
</organism>
<evidence type="ECO:0000313" key="1">
    <source>
        <dbReference type="EMBL" id="SMF07166.1"/>
    </source>
</evidence>
<keyword evidence="2" id="KW-1185">Reference proteome</keyword>
<gene>
    <name evidence="1" type="ORF">SAMN02982989_4911</name>
</gene>
<accession>A0A1X7D1T7</accession>
<dbReference type="OrthoDB" id="8373241at2"/>
<sequence>MPNIHSPRHSVFDEGRAKECEAEFRRVLDSVISRAVAAGWREKEVALQIADLAEDYVMELALNGKASAANDN</sequence>
<reference evidence="2" key="1">
    <citation type="submission" date="2017-04" db="EMBL/GenBank/DDBJ databases">
        <authorList>
            <person name="Varghese N."/>
            <person name="Submissions S."/>
        </authorList>
    </citation>
    <scope>NUCLEOTIDE SEQUENCE [LARGE SCALE GENOMIC DNA]</scope>
    <source>
        <strain evidence="2">B4P</strain>
    </source>
</reference>